<reference evidence="11 12" key="1">
    <citation type="submission" date="2018-06" db="EMBL/GenBank/DDBJ databases">
        <title>Fusarium incarnatum-equiseti species complex species 28.</title>
        <authorList>
            <person name="Gardiner D.M."/>
        </authorList>
    </citation>
    <scope>NUCLEOTIDE SEQUENCE [LARGE SCALE GENOMIC DNA]</scope>
    <source>
        <strain evidence="11 12">FIESC_28</strain>
    </source>
</reference>
<accession>A0A366RBM1</accession>
<dbReference type="EMBL" id="QKXC01000177">
    <property type="protein sequence ID" value="RBR13716.1"/>
    <property type="molecule type" value="Genomic_DNA"/>
</dbReference>
<feature type="signal peptide" evidence="6">
    <location>
        <begin position="1"/>
        <end position="19"/>
    </location>
</feature>
<comment type="caution">
    <text evidence="11">The sequence shown here is derived from an EMBL/GenBank/DDBJ whole genome shotgun (WGS) entry which is preliminary data.</text>
</comment>
<dbReference type="InterPro" id="IPR008979">
    <property type="entry name" value="Galactose-bd-like_sf"/>
</dbReference>
<keyword evidence="4" id="KW-0326">Glycosidase</keyword>
<protein>
    <submittedName>
        <fullName evidence="11">Uncharacterized protein</fullName>
    </submittedName>
</protein>
<feature type="domain" description="Beta-mannosidase-like galactose-binding" evidence="10">
    <location>
        <begin position="62"/>
        <end position="183"/>
    </location>
</feature>
<evidence type="ECO:0000259" key="8">
    <source>
        <dbReference type="Pfam" id="PF17786"/>
    </source>
</evidence>
<dbReference type="Pfam" id="PF17786">
    <property type="entry name" value="Mannosidase_ig"/>
    <property type="match status" value="1"/>
</dbReference>
<keyword evidence="6" id="KW-0732">Signal</keyword>
<dbReference type="SUPFAM" id="SSF49303">
    <property type="entry name" value="beta-Galactosidase/glucuronidase domain"/>
    <property type="match status" value="3"/>
</dbReference>
<dbReference type="Proteomes" id="UP000253153">
    <property type="component" value="Unassembled WGS sequence"/>
</dbReference>
<dbReference type="InterPro" id="IPR041351">
    <property type="entry name" value="Ig_GlcNase"/>
</dbReference>
<dbReference type="GO" id="GO:0000272">
    <property type="term" value="P:polysaccharide catabolic process"/>
    <property type="evidence" value="ECO:0007669"/>
    <property type="project" value="UniProtKB-KW"/>
</dbReference>
<evidence type="ECO:0000256" key="4">
    <source>
        <dbReference type="ARBA" id="ARBA00023295"/>
    </source>
</evidence>
<dbReference type="Pfam" id="PF18368">
    <property type="entry name" value="Ig_GlcNase"/>
    <property type="match status" value="1"/>
</dbReference>
<evidence type="ECO:0000256" key="2">
    <source>
        <dbReference type="ARBA" id="ARBA00022801"/>
    </source>
</evidence>
<dbReference type="InterPro" id="IPR017853">
    <property type="entry name" value="GH"/>
</dbReference>
<feature type="domain" description="Exo-beta-D-glucosaminidase Ig-fold" evidence="9">
    <location>
        <begin position="791"/>
        <end position="892"/>
    </location>
</feature>
<dbReference type="Pfam" id="PF22666">
    <property type="entry name" value="Glyco_hydro_2_N2"/>
    <property type="match status" value="1"/>
</dbReference>
<keyword evidence="12" id="KW-1185">Reference proteome</keyword>
<dbReference type="Gene3D" id="2.60.120.260">
    <property type="entry name" value="Galactose-binding domain-like"/>
    <property type="match status" value="1"/>
</dbReference>
<evidence type="ECO:0000313" key="11">
    <source>
        <dbReference type="EMBL" id="RBR13716.1"/>
    </source>
</evidence>
<feature type="domain" description="Glycoside hydrolase family 2 immunoglobulin-like beta-sandwich" evidence="7">
    <location>
        <begin position="236"/>
        <end position="338"/>
    </location>
</feature>
<evidence type="ECO:0000259" key="10">
    <source>
        <dbReference type="Pfam" id="PF22666"/>
    </source>
</evidence>
<dbReference type="InterPro" id="IPR041447">
    <property type="entry name" value="Mannosidase_ig"/>
</dbReference>
<gene>
    <name evidence="11" type="ORF">FIESC28_08076</name>
</gene>
<dbReference type="GeneID" id="41997511"/>
<evidence type="ECO:0000256" key="3">
    <source>
        <dbReference type="ARBA" id="ARBA00023277"/>
    </source>
</evidence>
<keyword evidence="5" id="KW-0624">Polysaccharide degradation</keyword>
<dbReference type="InterPro" id="IPR036156">
    <property type="entry name" value="Beta-gal/glucu_dom_sf"/>
</dbReference>
<dbReference type="SUPFAM" id="SSF51445">
    <property type="entry name" value="(Trans)glycosidases"/>
    <property type="match status" value="1"/>
</dbReference>
<keyword evidence="3" id="KW-0119">Carbohydrate metabolism</keyword>
<dbReference type="PANTHER" id="PTHR43536">
    <property type="entry name" value="MANNOSYLGLYCOPROTEIN ENDO-BETA-MANNOSIDASE"/>
    <property type="match status" value="1"/>
</dbReference>
<evidence type="ECO:0000259" key="9">
    <source>
        <dbReference type="Pfam" id="PF18368"/>
    </source>
</evidence>
<name>A0A366RBM1_9HYPO</name>
<dbReference type="SUPFAM" id="SSF49785">
    <property type="entry name" value="Galactose-binding domain-like"/>
    <property type="match status" value="1"/>
</dbReference>
<dbReference type="PANTHER" id="PTHR43536:SF1">
    <property type="entry name" value="MANNOSYLGLYCOPROTEIN ENDO-BETA-MANNOSIDASE"/>
    <property type="match status" value="1"/>
</dbReference>
<comment type="similarity">
    <text evidence="1">Belongs to the glycosyl hydrolase 2 family.</text>
</comment>
<dbReference type="Gene3D" id="2.60.40.10">
    <property type="entry name" value="Immunoglobulins"/>
    <property type="match status" value="3"/>
</dbReference>
<dbReference type="InterPro" id="IPR043534">
    <property type="entry name" value="EBDG/EBM"/>
</dbReference>
<organism evidence="11 12">
    <name type="scientific">Fusarium coffeatum</name>
    <dbReference type="NCBI Taxonomy" id="231269"/>
    <lineage>
        <taxon>Eukaryota</taxon>
        <taxon>Fungi</taxon>
        <taxon>Dikarya</taxon>
        <taxon>Ascomycota</taxon>
        <taxon>Pezizomycotina</taxon>
        <taxon>Sordariomycetes</taxon>
        <taxon>Hypocreomycetidae</taxon>
        <taxon>Hypocreales</taxon>
        <taxon>Nectriaceae</taxon>
        <taxon>Fusarium</taxon>
        <taxon>Fusarium incarnatum-equiseti species complex</taxon>
    </lineage>
</organism>
<dbReference type="OrthoDB" id="408532at2759"/>
<feature type="domain" description="Mannosidase Ig/CBM-like" evidence="8">
    <location>
        <begin position="697"/>
        <end position="778"/>
    </location>
</feature>
<sequence length="900" mass="101168">MAVRMMLTCLLLFFATANAAVHRGPLATIVGQQDAIPDWDFQQINKVSGSLKSLSLPDTDTSSWHHASVSRCTLMACLLEEGMFDLDGTDGLWYSDNLAHFDDSMFHVPWVYRKQFKLEAGKEKPKHHYFLQTNGITPAADLFFNGKQLADNITQSGSYGGHTYDITSLARKENALVVKVYPTNYQHDFAVGFVDWNPYPPDNGTGIWRDITVKQAGDVFMGPMSVLVNLDTATDDGEIDQAAITVRAQARNLSKKPIKFVATAKIKTPNGKSLKTITKHIRLAAEESVMVELSEKVKDPEVWWPAGWGEQPLYSAQLTYSIGSDTSDSSPVTKFGIRKVTSELNSYNDTLFKVNGYPIQIRGGGYTSDMFLCWDAKRFENIARYVLDMGMNTIRLEGKMEQPELYDVADRLGVLLMVGWECCDRWESWPYNHDLSQDPPPKWYDADYDTVNASIRHEAAMMQTHPSLIAFLVGSDYWPDDRATKIYVEGLRDAGWQVPIISSAAKRGYPKLLGPSGMKMEGPYDWVPPVYWYDREPTSKRFGSSFGFGSELGAGVGTPTKGSLSKFLTSQDMQDLWEKPNKGLYHMSQNTSQFHDRSIYNKALFKRYGKPTSLDDYLISAQMMDYEATRSQFEGFGSQWSASRPATGLIYWMLNNAWPSLHWNQFDYYLHPAGSYFGTKIANRVEHVAFDYFNNTIWAINHSRKKSGSRSVHVELVDLEGQRLFRETMRFTTEPIKSLKIGDISSAIGKIKDVGVLRLSLVEDGGDKVLSRNTYWLSEQNDVVNWGSTTWYYSDVKQSANFTALSKMDPAAVSIISSKSGDPGEWKLQVKNTSPVPAVFIQLNAVDGNGNDVTPLTWSDNYFTLLPHEKLEVQLTSWSGKGSAVEVSGKNVKAFKVKLN</sequence>
<dbReference type="InterPro" id="IPR006102">
    <property type="entry name" value="Ig-like_GH2"/>
</dbReference>
<dbReference type="InterPro" id="IPR013783">
    <property type="entry name" value="Ig-like_fold"/>
</dbReference>
<evidence type="ECO:0000256" key="1">
    <source>
        <dbReference type="ARBA" id="ARBA00007401"/>
    </source>
</evidence>
<dbReference type="InterPro" id="IPR054593">
    <property type="entry name" value="Beta-mannosidase-like_N2"/>
</dbReference>
<dbReference type="Gene3D" id="3.20.20.80">
    <property type="entry name" value="Glycosidases"/>
    <property type="match status" value="1"/>
</dbReference>
<evidence type="ECO:0000259" key="7">
    <source>
        <dbReference type="Pfam" id="PF00703"/>
    </source>
</evidence>
<evidence type="ECO:0000256" key="5">
    <source>
        <dbReference type="ARBA" id="ARBA00023326"/>
    </source>
</evidence>
<feature type="chain" id="PRO_5016661012" evidence="6">
    <location>
        <begin position="20"/>
        <end position="900"/>
    </location>
</feature>
<keyword evidence="2" id="KW-0378">Hydrolase</keyword>
<dbReference type="GO" id="GO:0004553">
    <property type="term" value="F:hydrolase activity, hydrolyzing O-glycosyl compounds"/>
    <property type="evidence" value="ECO:0007669"/>
    <property type="project" value="InterPro"/>
</dbReference>
<dbReference type="RefSeq" id="XP_031013735.1">
    <property type="nucleotide sequence ID" value="XM_031162215.1"/>
</dbReference>
<dbReference type="AlphaFoldDB" id="A0A366RBM1"/>
<evidence type="ECO:0000313" key="12">
    <source>
        <dbReference type="Proteomes" id="UP000253153"/>
    </source>
</evidence>
<dbReference type="Pfam" id="PF00703">
    <property type="entry name" value="Glyco_hydro_2"/>
    <property type="match status" value="1"/>
</dbReference>
<proteinExistence type="inferred from homology"/>
<evidence type="ECO:0000256" key="6">
    <source>
        <dbReference type="SAM" id="SignalP"/>
    </source>
</evidence>